<dbReference type="Proteomes" id="UP001369815">
    <property type="component" value="Unassembled WGS sequence"/>
</dbReference>
<evidence type="ECO:0008006" key="3">
    <source>
        <dbReference type="Google" id="ProtNLM"/>
    </source>
</evidence>
<dbReference type="EMBL" id="JBANMG010000005">
    <property type="protein sequence ID" value="KAK6953018.1"/>
    <property type="molecule type" value="Genomic_DNA"/>
</dbReference>
<name>A0AAX6MK37_9PEZI</name>
<proteinExistence type="predicted"/>
<comment type="caution">
    <text evidence="1">The sequence shown here is derived from an EMBL/GenBank/DDBJ whole genome shotgun (WGS) entry which is preliminary data.</text>
</comment>
<accession>A0AAX6MK37</accession>
<reference evidence="1 2" key="1">
    <citation type="journal article" date="2024" name="Front Chem Biol">
        <title>Unveiling the potential of Daldinia eschscholtzii MFLUCC 19-0629 through bioactivity and bioinformatics studies for enhanced sustainable agriculture production.</title>
        <authorList>
            <person name="Brooks S."/>
            <person name="Weaver J.A."/>
            <person name="Klomchit A."/>
            <person name="Alharthi S.A."/>
            <person name="Onlamun T."/>
            <person name="Nurani R."/>
            <person name="Vong T.K."/>
            <person name="Alberti F."/>
            <person name="Greco C."/>
        </authorList>
    </citation>
    <scope>NUCLEOTIDE SEQUENCE [LARGE SCALE GENOMIC DNA]</scope>
    <source>
        <strain evidence="1">MFLUCC 19-0629</strain>
    </source>
</reference>
<dbReference type="Gene3D" id="3.80.10.10">
    <property type="entry name" value="Ribonuclease Inhibitor"/>
    <property type="match status" value="1"/>
</dbReference>
<protein>
    <recommendedName>
        <fullName evidence="3">F-box domain-containing protein</fullName>
    </recommendedName>
</protein>
<dbReference type="CDD" id="cd09917">
    <property type="entry name" value="F-box_SF"/>
    <property type="match status" value="1"/>
</dbReference>
<organism evidence="1 2">
    <name type="scientific">Daldinia eschscholtzii</name>
    <dbReference type="NCBI Taxonomy" id="292717"/>
    <lineage>
        <taxon>Eukaryota</taxon>
        <taxon>Fungi</taxon>
        <taxon>Dikarya</taxon>
        <taxon>Ascomycota</taxon>
        <taxon>Pezizomycotina</taxon>
        <taxon>Sordariomycetes</taxon>
        <taxon>Xylariomycetidae</taxon>
        <taxon>Xylariales</taxon>
        <taxon>Hypoxylaceae</taxon>
        <taxon>Daldinia</taxon>
    </lineage>
</organism>
<gene>
    <name evidence="1" type="ORF">Daesc_005315</name>
</gene>
<evidence type="ECO:0000313" key="1">
    <source>
        <dbReference type="EMBL" id="KAK6953018.1"/>
    </source>
</evidence>
<evidence type="ECO:0000313" key="2">
    <source>
        <dbReference type="Proteomes" id="UP001369815"/>
    </source>
</evidence>
<dbReference type="AlphaFoldDB" id="A0AAX6MK37"/>
<keyword evidence="2" id="KW-1185">Reference proteome</keyword>
<dbReference type="InterPro" id="IPR032675">
    <property type="entry name" value="LRR_dom_sf"/>
</dbReference>
<dbReference type="SUPFAM" id="SSF81383">
    <property type="entry name" value="F-box domain"/>
    <property type="match status" value="1"/>
</dbReference>
<sequence>MSAARNRVLDINELLQEIFFWVENRDVLINVQGVCKRWQKIATRSPKLQKKLFFLRSTHPFTMSRYTKNRTVAFVVQSFFNMVFSGPERYRHHPEISCLVLDKIHTHLGDDNIRRMWLRRNASWRKMFVSQPPIKEIHWHVSREDQEDSRLRLLPAAVAVFKFPDGLRIGDFYDLILGTICRHDIRWPTMELWRKQRFEESGTQDQKEWQADQLWKANWNEAILIQQRVYEEDPRPLPRREIFWIPTDLRKYRQNLTSLKTREVRTVAGGGVSWSYESRGNTQASAMEWFLRAAQNPVAPTDY</sequence>
<dbReference type="InterPro" id="IPR036047">
    <property type="entry name" value="F-box-like_dom_sf"/>
</dbReference>